<keyword evidence="1" id="KW-0808">Transferase</keyword>
<proteinExistence type="predicted"/>
<dbReference type="EMBL" id="SRZC01000001">
    <property type="protein sequence ID" value="TGX84208.1"/>
    <property type="molecule type" value="Genomic_DNA"/>
</dbReference>
<accession>A0AC61QVI6</accession>
<keyword evidence="2" id="KW-1185">Reference proteome</keyword>
<sequence length="406" mass="45904">MTTEEFITIHRDDDVRRLALKPQQGVDMRFALRQIDGRQRARTKLPMWAECDGILYPPHISMEQCSSEKTAVYKRDKLLPESTEVKKNAHFIDLTGGFGVDFSYMSQGFGRAWYVERQEHLCEMARHNFSVLGMENAHVACDTSESFLQSLPFSEEERKRTTIYLDPARRDVNGRKTYAIEDCTPDIVGLMPLLREKAWRVIVKLSPMLDHREACRLVDGVSEVHIVSVKNECKELILVINDSDEPAKVVCVNDDEVFESMLLPDGDCQPMLPPVVTAMPATGETLVVPNASIMKSGNFADFTAQFSCAALDRMSHLFVAKNADFIGKIPARCFEILAVSSLNKKELRKVLSVIPGGVSRANIAVRNFPMSADELRKRLRMKDGGEFFIFGTTILGEHRILVCRRR</sequence>
<dbReference type="Proteomes" id="UP000308886">
    <property type="component" value="Unassembled WGS sequence"/>
</dbReference>
<keyword evidence="1" id="KW-0489">Methyltransferase</keyword>
<organism evidence="1 2">
    <name type="scientific">Palleniella muris</name>
    <dbReference type="NCBI Taxonomy" id="3038145"/>
    <lineage>
        <taxon>Bacteria</taxon>
        <taxon>Pseudomonadati</taxon>
        <taxon>Bacteroidota</taxon>
        <taxon>Bacteroidia</taxon>
        <taxon>Bacteroidales</taxon>
        <taxon>Prevotellaceae</taxon>
        <taxon>Palleniella</taxon>
    </lineage>
</organism>
<evidence type="ECO:0000313" key="1">
    <source>
        <dbReference type="EMBL" id="TGX84208.1"/>
    </source>
</evidence>
<reference evidence="1" key="1">
    <citation type="submission" date="2019-04" db="EMBL/GenBank/DDBJ databases">
        <title>Microbes associate with the intestines of laboratory mice.</title>
        <authorList>
            <person name="Navarre W."/>
            <person name="Wong E."/>
            <person name="Huang K."/>
            <person name="Tropini C."/>
            <person name="Ng K."/>
            <person name="Yu B."/>
        </authorList>
    </citation>
    <scope>NUCLEOTIDE SEQUENCE</scope>
    <source>
        <strain evidence="1">NM73_A23</strain>
    </source>
</reference>
<comment type="caution">
    <text evidence="1">The sequence shown here is derived from an EMBL/GenBank/DDBJ whole genome shotgun (WGS) entry which is preliminary data.</text>
</comment>
<evidence type="ECO:0000313" key="2">
    <source>
        <dbReference type="Proteomes" id="UP000308886"/>
    </source>
</evidence>
<name>A0AC61QVI6_9BACT</name>
<gene>
    <name evidence="1" type="ORF">E5358_00800</name>
</gene>
<protein>
    <submittedName>
        <fullName evidence="1">SAM-dependent methyltransferase</fullName>
    </submittedName>
</protein>